<feature type="domain" description="EF-hand" evidence="6">
    <location>
        <begin position="532"/>
        <end position="567"/>
    </location>
</feature>
<dbReference type="InterPro" id="IPR002048">
    <property type="entry name" value="EF_hand_dom"/>
</dbReference>
<dbReference type="GO" id="GO:0008381">
    <property type="term" value="F:mechanosensitive monoatomic ion channel activity"/>
    <property type="evidence" value="ECO:0007669"/>
    <property type="project" value="TreeGrafter"/>
</dbReference>
<dbReference type="InterPro" id="IPR006685">
    <property type="entry name" value="MscS_channel_2nd"/>
</dbReference>
<evidence type="ECO:0000256" key="4">
    <source>
        <dbReference type="SAM" id="MobiDB-lite"/>
    </source>
</evidence>
<accession>A0A8H7Q1I9</accession>
<dbReference type="PANTHER" id="PTHR31618">
    <property type="entry name" value="MECHANOSENSITIVE ION CHANNEL PROTEIN 5"/>
    <property type="match status" value="1"/>
</dbReference>
<organism evidence="7 8">
    <name type="scientific">Umbelopsis vinacea</name>
    <dbReference type="NCBI Taxonomy" id="44442"/>
    <lineage>
        <taxon>Eukaryota</taxon>
        <taxon>Fungi</taxon>
        <taxon>Fungi incertae sedis</taxon>
        <taxon>Mucoromycota</taxon>
        <taxon>Mucoromycotina</taxon>
        <taxon>Umbelopsidomycetes</taxon>
        <taxon>Umbelopsidales</taxon>
        <taxon>Umbelopsidaceae</taxon>
        <taxon>Umbelopsis</taxon>
    </lineage>
</organism>
<feature type="transmembrane region" description="Helical" evidence="5">
    <location>
        <begin position="311"/>
        <end position="331"/>
    </location>
</feature>
<comment type="similarity">
    <text evidence="2">Belongs to the MscS (TC 1.A.23) family.</text>
</comment>
<dbReference type="GO" id="GO:0006820">
    <property type="term" value="P:monoatomic anion transport"/>
    <property type="evidence" value="ECO:0007669"/>
    <property type="project" value="TreeGrafter"/>
</dbReference>
<keyword evidence="5" id="KW-0472">Membrane</keyword>
<protein>
    <recommendedName>
        <fullName evidence="6">EF-hand domain-containing protein</fullName>
    </recommendedName>
</protein>
<name>A0A8H7Q1I9_9FUNG</name>
<feature type="transmembrane region" description="Helical" evidence="5">
    <location>
        <begin position="271"/>
        <end position="291"/>
    </location>
</feature>
<evidence type="ECO:0000256" key="5">
    <source>
        <dbReference type="SAM" id="Phobius"/>
    </source>
</evidence>
<dbReference type="SUPFAM" id="SSF50182">
    <property type="entry name" value="Sm-like ribonucleoproteins"/>
    <property type="match status" value="1"/>
</dbReference>
<dbReference type="Pfam" id="PF00924">
    <property type="entry name" value="MS_channel_2nd"/>
    <property type="match status" value="1"/>
</dbReference>
<evidence type="ECO:0000256" key="1">
    <source>
        <dbReference type="ARBA" id="ARBA00004127"/>
    </source>
</evidence>
<feature type="transmembrane region" description="Helical" evidence="5">
    <location>
        <begin position="237"/>
        <end position="259"/>
    </location>
</feature>
<dbReference type="InterPro" id="IPR018247">
    <property type="entry name" value="EF_Hand_1_Ca_BS"/>
</dbReference>
<comment type="caution">
    <text evidence="7">The sequence shown here is derived from an EMBL/GenBank/DDBJ whole genome shotgun (WGS) entry which is preliminary data.</text>
</comment>
<dbReference type="PROSITE" id="PS50222">
    <property type="entry name" value="EF_HAND_2"/>
    <property type="match status" value="1"/>
</dbReference>
<dbReference type="InterPro" id="IPR016688">
    <property type="entry name" value="MscS-like_plants/fungi"/>
</dbReference>
<dbReference type="GO" id="GO:0005509">
    <property type="term" value="F:calcium ion binding"/>
    <property type="evidence" value="ECO:0007669"/>
    <property type="project" value="InterPro"/>
</dbReference>
<comment type="subcellular location">
    <subcellularLocation>
        <location evidence="1">Endomembrane system</location>
        <topology evidence="1">Multi-pass membrane protein</topology>
    </subcellularLocation>
</comment>
<evidence type="ECO:0000256" key="2">
    <source>
        <dbReference type="ARBA" id="ARBA00008017"/>
    </source>
</evidence>
<feature type="transmembrane region" description="Helical" evidence="5">
    <location>
        <begin position="594"/>
        <end position="627"/>
    </location>
</feature>
<dbReference type="EMBL" id="JAEPRA010000006">
    <property type="protein sequence ID" value="KAG2184203.1"/>
    <property type="molecule type" value="Genomic_DNA"/>
</dbReference>
<dbReference type="Pfam" id="PF25886">
    <property type="entry name" value="Msy1"/>
    <property type="match status" value="1"/>
</dbReference>
<dbReference type="SUPFAM" id="SSF47473">
    <property type="entry name" value="EF-hand"/>
    <property type="match status" value="1"/>
</dbReference>
<keyword evidence="5" id="KW-1133">Transmembrane helix</keyword>
<dbReference type="Gene3D" id="1.10.238.10">
    <property type="entry name" value="EF-hand"/>
    <property type="match status" value="1"/>
</dbReference>
<evidence type="ECO:0000256" key="3">
    <source>
        <dbReference type="ARBA" id="ARBA00022837"/>
    </source>
</evidence>
<dbReference type="OrthoDB" id="544685at2759"/>
<evidence type="ECO:0000259" key="6">
    <source>
        <dbReference type="PROSITE" id="PS50222"/>
    </source>
</evidence>
<gene>
    <name evidence="7" type="ORF">INT44_009218</name>
</gene>
<feature type="region of interest" description="Disordered" evidence="4">
    <location>
        <begin position="99"/>
        <end position="118"/>
    </location>
</feature>
<keyword evidence="5" id="KW-0812">Transmembrane</keyword>
<keyword evidence="8" id="KW-1185">Reference proteome</keyword>
<feature type="transmembrane region" description="Helical" evidence="5">
    <location>
        <begin position="196"/>
        <end position="217"/>
    </location>
</feature>
<evidence type="ECO:0000313" key="8">
    <source>
        <dbReference type="Proteomes" id="UP000612746"/>
    </source>
</evidence>
<evidence type="ECO:0000313" key="7">
    <source>
        <dbReference type="EMBL" id="KAG2184203.1"/>
    </source>
</evidence>
<dbReference type="PANTHER" id="PTHR31618:SF1">
    <property type="entry name" value="EF-HAND DOMAIN-CONTAINING PROTEIN"/>
    <property type="match status" value="1"/>
</dbReference>
<dbReference type="InterPro" id="IPR010920">
    <property type="entry name" value="LSM_dom_sf"/>
</dbReference>
<dbReference type="AlphaFoldDB" id="A0A8H7Q1I9"/>
<dbReference type="InterPro" id="IPR058650">
    <property type="entry name" value="Msy1/2-like"/>
</dbReference>
<dbReference type="PROSITE" id="PS00018">
    <property type="entry name" value="EF_HAND_1"/>
    <property type="match status" value="1"/>
</dbReference>
<keyword evidence="3" id="KW-0106">Calcium</keyword>
<sequence>MTVSNDHGDDTDLEKDIAAYNRSVHHPNVAERVRQLVSPRRSNDLKPQHVSFAFNPQYSVSTPSLSTVPQIVVTNSPLQQRNGSQGLAQAIAMPSAIERSHISPPSTPTMPSPVLSEDIDYTPRTSIEDYERQRRKYRANYVADTDDEDDRMSNVDTLYGSASVYSEDEDDEPVASFSCRCCPSWWLYRSKLFRRIITNALIFLFIFVPGLVTRLVLAKDYTILDIPIDRWTEFLCLVFFGLHVSRLLVYVVFKITWLCTAGKAQTRIEMLQFVQINIALCVWSVVCLSGWHYIIKAPACPDNQCGDVGKLFAIIGNAIESLVCACFAFCLERIALTQVSTIFKKGAYHDRIVQCRFESDMIEAMLKCRHIDRVERKMAKSQGRRPSGSDMFDLNVSNASTRHNFGQVLKSQPEYPSQLVHCSSDSQFGAAPSIATRISVELEEKFRKPSKAGLVIPECLLDGNSSQYGDRKPASINMTQMAKYIRQIRSKKLLNVIGSIEDSNKYAKKIFFRICPRNRAYIVPDDFQRVFHSKHTQEFAFHLLDKDMDGKITLADMREAVRRTYKERRNLAKSLSDLESAIHKLDIIFKTITTVLLLLVTMLVFEVSVVSIIASFSSVFVSMAFILGNSAKNAFDCLVFLFIVHPFDVGDRIILDNRIYIIHKLHILTTVLERGDGLYFYVANHILAQQFIANIRRSGDMVEEIRLDCNKLTSASQIYALRASLGEFITRDSEIADYRSADIIIDGVLDGYRLRINIQMTCRGNFQDASRKNRRKVRLFLFLQDQIREIGIDCRPMTVVDASIIQEYDKYHTADPVISEAQKIAQSVRG</sequence>
<dbReference type="Proteomes" id="UP000612746">
    <property type="component" value="Unassembled WGS sequence"/>
</dbReference>
<dbReference type="InterPro" id="IPR011992">
    <property type="entry name" value="EF-hand-dom_pair"/>
</dbReference>
<proteinExistence type="inferred from homology"/>
<dbReference type="GO" id="GO:0005886">
    <property type="term" value="C:plasma membrane"/>
    <property type="evidence" value="ECO:0007669"/>
    <property type="project" value="TreeGrafter"/>
</dbReference>
<reference evidence="7" key="1">
    <citation type="submission" date="2020-12" db="EMBL/GenBank/DDBJ databases">
        <title>Metabolic potential, ecology and presence of endohyphal bacteria is reflected in genomic diversity of Mucoromycotina.</title>
        <authorList>
            <person name="Muszewska A."/>
            <person name="Okrasinska A."/>
            <person name="Steczkiewicz K."/>
            <person name="Drgas O."/>
            <person name="Orlowska M."/>
            <person name="Perlinska-Lenart U."/>
            <person name="Aleksandrzak-Piekarczyk T."/>
            <person name="Szatraj K."/>
            <person name="Zielenkiewicz U."/>
            <person name="Pilsyk S."/>
            <person name="Malc E."/>
            <person name="Mieczkowski P."/>
            <person name="Kruszewska J.S."/>
            <person name="Biernat P."/>
            <person name="Pawlowska J."/>
        </authorList>
    </citation>
    <scope>NUCLEOTIDE SEQUENCE</scope>
    <source>
        <strain evidence="7">WA0000051536</strain>
    </source>
</reference>